<reference evidence="1 2" key="1">
    <citation type="submission" date="2019-05" db="EMBL/GenBank/DDBJ databases">
        <title>Another draft genome of Portunus trituberculatus and its Hox gene families provides insights of decapod evolution.</title>
        <authorList>
            <person name="Jeong J.-H."/>
            <person name="Song I."/>
            <person name="Kim S."/>
            <person name="Choi T."/>
            <person name="Kim D."/>
            <person name="Ryu S."/>
            <person name="Kim W."/>
        </authorList>
    </citation>
    <scope>NUCLEOTIDE SEQUENCE [LARGE SCALE GENOMIC DNA]</scope>
    <source>
        <tissue evidence="1">Muscle</tissue>
    </source>
</reference>
<dbReference type="AlphaFoldDB" id="A0A5B7EMW5"/>
<dbReference type="EMBL" id="VSRR010003030">
    <property type="protein sequence ID" value="MPC34323.1"/>
    <property type="molecule type" value="Genomic_DNA"/>
</dbReference>
<organism evidence="1 2">
    <name type="scientific">Portunus trituberculatus</name>
    <name type="common">Swimming crab</name>
    <name type="synonym">Neptunus trituberculatus</name>
    <dbReference type="NCBI Taxonomy" id="210409"/>
    <lineage>
        <taxon>Eukaryota</taxon>
        <taxon>Metazoa</taxon>
        <taxon>Ecdysozoa</taxon>
        <taxon>Arthropoda</taxon>
        <taxon>Crustacea</taxon>
        <taxon>Multicrustacea</taxon>
        <taxon>Malacostraca</taxon>
        <taxon>Eumalacostraca</taxon>
        <taxon>Eucarida</taxon>
        <taxon>Decapoda</taxon>
        <taxon>Pleocyemata</taxon>
        <taxon>Brachyura</taxon>
        <taxon>Eubrachyura</taxon>
        <taxon>Portunoidea</taxon>
        <taxon>Portunidae</taxon>
        <taxon>Portuninae</taxon>
        <taxon>Portunus</taxon>
    </lineage>
</organism>
<evidence type="ECO:0000313" key="2">
    <source>
        <dbReference type="Proteomes" id="UP000324222"/>
    </source>
</evidence>
<name>A0A5B7EMW5_PORTR</name>
<keyword evidence="2" id="KW-1185">Reference proteome</keyword>
<protein>
    <submittedName>
        <fullName evidence="1">Uncharacterized protein</fullName>
    </submittedName>
</protein>
<evidence type="ECO:0000313" key="1">
    <source>
        <dbReference type="EMBL" id="MPC34323.1"/>
    </source>
</evidence>
<gene>
    <name evidence="1" type="ORF">E2C01_027707</name>
</gene>
<sequence length="78" mass="8606">MPRHLHPPGKPGAAVGASRYRCEAGVTAVDDIQRRHRRGFCRRGVFVGPGRQRAAGEKTAFVTRFVPQGHTQRSTSRP</sequence>
<dbReference type="Proteomes" id="UP000324222">
    <property type="component" value="Unassembled WGS sequence"/>
</dbReference>
<comment type="caution">
    <text evidence="1">The sequence shown here is derived from an EMBL/GenBank/DDBJ whole genome shotgun (WGS) entry which is preliminary data.</text>
</comment>
<proteinExistence type="predicted"/>
<accession>A0A5B7EMW5</accession>